<keyword evidence="2" id="KW-1185">Reference proteome</keyword>
<evidence type="ECO:0000313" key="2">
    <source>
        <dbReference type="Proteomes" id="UP000051952"/>
    </source>
</evidence>
<organism evidence="1 2">
    <name type="scientific">Bodo saltans</name>
    <name type="common">Flagellated protozoan</name>
    <dbReference type="NCBI Taxonomy" id="75058"/>
    <lineage>
        <taxon>Eukaryota</taxon>
        <taxon>Discoba</taxon>
        <taxon>Euglenozoa</taxon>
        <taxon>Kinetoplastea</taxon>
        <taxon>Metakinetoplastina</taxon>
        <taxon>Eubodonida</taxon>
        <taxon>Bodonidae</taxon>
        <taxon>Bodo</taxon>
    </lineage>
</organism>
<dbReference type="Proteomes" id="UP000051952">
    <property type="component" value="Unassembled WGS sequence"/>
</dbReference>
<evidence type="ECO:0000313" key="1">
    <source>
        <dbReference type="EMBL" id="CUG90078.1"/>
    </source>
</evidence>
<name>A0A0S4JLU4_BODSA</name>
<reference evidence="2" key="1">
    <citation type="submission" date="2015-09" db="EMBL/GenBank/DDBJ databases">
        <authorList>
            <consortium name="Pathogen Informatics"/>
        </authorList>
    </citation>
    <scope>NUCLEOTIDE SEQUENCE [LARGE SCALE GENOMIC DNA]</scope>
    <source>
        <strain evidence="2">Lake Konstanz</strain>
    </source>
</reference>
<dbReference type="VEuPathDB" id="TriTrypDB:BSAL_24885"/>
<dbReference type="AlphaFoldDB" id="A0A0S4JLU4"/>
<accession>A0A0S4JLU4</accession>
<gene>
    <name evidence="1" type="ORF">BSAL_24885</name>
</gene>
<dbReference type="EMBL" id="CYKH01001790">
    <property type="protein sequence ID" value="CUG90078.1"/>
    <property type="molecule type" value="Genomic_DNA"/>
</dbReference>
<protein>
    <submittedName>
        <fullName evidence="1">Uncharacterized protein</fullName>
    </submittedName>
</protein>
<proteinExistence type="predicted"/>
<sequence>MTTNETPLARRAAELLLRAAVLAFMQPGEKSLSLLAQQLHAIREMLPLSSTGAPDLSIIIPQALPHACCDVLELLDKGIDIVLQNVSGCHSHIMFDTLRVLFVENDCHVQLIRLLSHPELRVAERAVSLLEILSRTRRAARLTSITSSVADVARHSAGSIQWSSAPLQCCS</sequence>